<reference evidence="1 2" key="1">
    <citation type="submission" date="2016-10" db="EMBL/GenBank/DDBJ databases">
        <authorList>
            <person name="de Groot N.N."/>
        </authorList>
    </citation>
    <scope>NUCLEOTIDE SEQUENCE [LARGE SCALE GENOMIC DNA]</scope>
    <source>
        <strain evidence="1 2">ATCC 43154</strain>
    </source>
</reference>
<dbReference type="EMBL" id="FOTW01000033">
    <property type="protein sequence ID" value="SFM78992.1"/>
    <property type="molecule type" value="Genomic_DNA"/>
</dbReference>
<dbReference type="AlphaFoldDB" id="A0A1I4TQF5"/>
<gene>
    <name evidence="1" type="ORF">SAMN02982985_05300</name>
</gene>
<proteinExistence type="predicted"/>
<dbReference type="InterPro" id="IPR036514">
    <property type="entry name" value="SGNH_hydro_sf"/>
</dbReference>
<dbReference type="Gene3D" id="3.40.50.1110">
    <property type="entry name" value="SGNH hydrolase"/>
    <property type="match status" value="1"/>
</dbReference>
<keyword evidence="2" id="KW-1185">Reference proteome</keyword>
<dbReference type="STRING" id="758825.SAMN02982985_05300"/>
<evidence type="ECO:0000313" key="1">
    <source>
        <dbReference type="EMBL" id="SFM78992.1"/>
    </source>
</evidence>
<dbReference type="RefSeq" id="WP_139236765.1">
    <property type="nucleotide sequence ID" value="NZ_FOTW01000033.1"/>
</dbReference>
<dbReference type="Proteomes" id="UP000199470">
    <property type="component" value="Unassembled WGS sequence"/>
</dbReference>
<organism evidence="1 2">
    <name type="scientific">Rugamonas rubra</name>
    <dbReference type="NCBI Taxonomy" id="758825"/>
    <lineage>
        <taxon>Bacteria</taxon>
        <taxon>Pseudomonadati</taxon>
        <taxon>Pseudomonadota</taxon>
        <taxon>Betaproteobacteria</taxon>
        <taxon>Burkholderiales</taxon>
        <taxon>Oxalobacteraceae</taxon>
        <taxon>Telluria group</taxon>
        <taxon>Rugamonas</taxon>
    </lineage>
</organism>
<dbReference type="SUPFAM" id="SSF52266">
    <property type="entry name" value="SGNH hydrolase"/>
    <property type="match status" value="1"/>
</dbReference>
<dbReference type="OrthoDB" id="8548574at2"/>
<accession>A0A1I4TQF5</accession>
<evidence type="ECO:0000313" key="2">
    <source>
        <dbReference type="Proteomes" id="UP000199470"/>
    </source>
</evidence>
<dbReference type="GO" id="GO:0016788">
    <property type="term" value="F:hydrolase activity, acting on ester bonds"/>
    <property type="evidence" value="ECO:0007669"/>
    <property type="project" value="UniProtKB-ARBA"/>
</dbReference>
<dbReference type="PROSITE" id="PS51318">
    <property type="entry name" value="TAT"/>
    <property type="match status" value="1"/>
</dbReference>
<protein>
    <submittedName>
        <fullName evidence="1">Uncharacterized protein</fullName>
    </submittedName>
</protein>
<sequence>MHFKSRRNFLKSIGAASVVSTLGEAAFMSHAYANSFAGASAASQGGLPADARPTLGIVGDQVTSKFYYVSPSKLTVAYQANGYLTWALALSGQRLRIVFDDTIDRDKPDKPVNSIFATPGATVSGDFLKQVQACIDMGVSDIICMGGQNDLVGGTSLARLQEAWTAAIQLAVSNNKRVWWLTQTPLDKEKLAVRADIIKLNQWILAQGTAYSGVHIIDVASRVCGSVAGAGAPGDPSAWCKGYSKDGATPINVGAYYMGKAIAEVWRQELPNDFSLAHDPLDDIQGDPRSCNIVHNSLFTETGITGFNMADPGVGYTKNFELVFTDGIGSGAVGVAEVKDGKVVSLIVENSGVYSVAPKVSFEKGDGHGAVAEATLGIAGFVGFAERDAKTTVTSIAPLGDGANEAAVTVNYPAWQAIGGLAYGYTMTSAMANHIGPQDKFSIRCVVTRNEALPTTDRLAAIGPVVKCFLGQDMPEYSFVSCRYSADDSRLPEGFTAVFLTPPAKSGLVSNITLYLQAANDNTNTRDTTASFKLSRFSCIVEPSKQFAAVEKSQVKFNPGHYCTVYPNWEPFRFITEQDSFNQDVRNGSNGLLETTAAWRGIELPCYWRELEPNEGEYQYKKIEDWLEALGEYVNKNGVNVKKHLIVYLLSDSYNRQAKDSFPDYILAEGYADGGKYGGVYPHNFSGSTPRGFKARYFHPKIQERLIALGKALAAKFDDHELFEAFRMDETSPGETFAHDFPKERTNYVEGQINIAHQINKAFKKTMFIMGFNYVADQKFSRAARMFIQAGVGMGGVDLVMSDRALAGRYQSYDIIKAASPYVPSVIHFDGGNYMSNANTPQDITKLVDYAKDRLHASHICWNRKYDHNTPNAICDYRHLTSYLNTLHTQEEWESAAGRTGGLITERPSSIA</sequence>
<dbReference type="InterPro" id="IPR006311">
    <property type="entry name" value="TAT_signal"/>
</dbReference>
<name>A0A1I4TQF5_9BURK</name>
<dbReference type="Gene3D" id="3.20.20.80">
    <property type="entry name" value="Glycosidases"/>
    <property type="match status" value="1"/>
</dbReference>